<organism evidence="2 3">
    <name type="scientific">Trema orientale</name>
    <name type="common">Charcoal tree</name>
    <name type="synonym">Celtis orientalis</name>
    <dbReference type="NCBI Taxonomy" id="63057"/>
    <lineage>
        <taxon>Eukaryota</taxon>
        <taxon>Viridiplantae</taxon>
        <taxon>Streptophyta</taxon>
        <taxon>Embryophyta</taxon>
        <taxon>Tracheophyta</taxon>
        <taxon>Spermatophyta</taxon>
        <taxon>Magnoliopsida</taxon>
        <taxon>eudicotyledons</taxon>
        <taxon>Gunneridae</taxon>
        <taxon>Pentapetalae</taxon>
        <taxon>rosids</taxon>
        <taxon>fabids</taxon>
        <taxon>Rosales</taxon>
        <taxon>Cannabaceae</taxon>
        <taxon>Trema</taxon>
    </lineage>
</organism>
<dbReference type="AlphaFoldDB" id="A0A2P5EDC6"/>
<feature type="non-terminal residue" evidence="2">
    <location>
        <position position="1"/>
    </location>
</feature>
<keyword evidence="3" id="KW-1185">Reference proteome</keyword>
<evidence type="ECO:0000256" key="1">
    <source>
        <dbReference type="SAM" id="MobiDB-lite"/>
    </source>
</evidence>
<dbReference type="InParanoid" id="A0A2P5EDC6"/>
<dbReference type="Proteomes" id="UP000237000">
    <property type="component" value="Unassembled WGS sequence"/>
</dbReference>
<evidence type="ECO:0000313" key="3">
    <source>
        <dbReference type="Proteomes" id="UP000237000"/>
    </source>
</evidence>
<evidence type="ECO:0000313" key="2">
    <source>
        <dbReference type="EMBL" id="PON83551.1"/>
    </source>
</evidence>
<reference evidence="3" key="1">
    <citation type="submission" date="2016-06" db="EMBL/GenBank/DDBJ databases">
        <title>Parallel loss of symbiosis genes in relatives of nitrogen-fixing non-legume Parasponia.</title>
        <authorList>
            <person name="Van Velzen R."/>
            <person name="Holmer R."/>
            <person name="Bu F."/>
            <person name="Rutten L."/>
            <person name="Van Zeijl A."/>
            <person name="Liu W."/>
            <person name="Santuari L."/>
            <person name="Cao Q."/>
            <person name="Sharma T."/>
            <person name="Shen D."/>
            <person name="Roswanjaya Y."/>
            <person name="Wardhani T."/>
            <person name="Kalhor M.S."/>
            <person name="Jansen J."/>
            <person name="Van den Hoogen J."/>
            <person name="Gungor B."/>
            <person name="Hartog M."/>
            <person name="Hontelez J."/>
            <person name="Verver J."/>
            <person name="Yang W.-C."/>
            <person name="Schijlen E."/>
            <person name="Repin R."/>
            <person name="Schilthuizen M."/>
            <person name="Schranz E."/>
            <person name="Heidstra R."/>
            <person name="Miyata K."/>
            <person name="Fedorova E."/>
            <person name="Kohlen W."/>
            <person name="Bisseling T."/>
            <person name="Smit S."/>
            <person name="Geurts R."/>
        </authorList>
    </citation>
    <scope>NUCLEOTIDE SEQUENCE [LARGE SCALE GENOMIC DNA]</scope>
    <source>
        <strain evidence="3">cv. RG33-2</strain>
    </source>
</reference>
<proteinExistence type="predicted"/>
<dbReference type="EMBL" id="JXTC01000177">
    <property type="protein sequence ID" value="PON83551.1"/>
    <property type="molecule type" value="Genomic_DNA"/>
</dbReference>
<sequence>KGQKRCVGSNSREWSKSTAVVDGVRGG</sequence>
<gene>
    <name evidence="2" type="ORF">TorRG33x02_207060</name>
</gene>
<feature type="compositionally biased region" description="Polar residues" evidence="1">
    <location>
        <begin position="8"/>
        <end position="18"/>
    </location>
</feature>
<accession>A0A2P5EDC6</accession>
<feature type="region of interest" description="Disordered" evidence="1">
    <location>
        <begin position="1"/>
        <end position="27"/>
    </location>
</feature>
<comment type="caution">
    <text evidence="2">The sequence shown here is derived from an EMBL/GenBank/DDBJ whole genome shotgun (WGS) entry which is preliminary data.</text>
</comment>
<name>A0A2P5EDC6_TREOI</name>
<protein>
    <submittedName>
        <fullName evidence="2">Uncharacterized protein</fullName>
    </submittedName>
</protein>